<gene>
    <name evidence="2" type="ORF">GCM10010517_49030</name>
</gene>
<dbReference type="SUPFAM" id="SSF88713">
    <property type="entry name" value="Glycoside hydrolase/deacetylase"/>
    <property type="match status" value="1"/>
</dbReference>
<keyword evidence="3" id="KW-1185">Reference proteome</keyword>
<dbReference type="Proteomes" id="UP001500831">
    <property type="component" value="Unassembled WGS sequence"/>
</dbReference>
<sequence>MPAAALGISVALGVAACAQVTQVGDAGNETVQESSGPEAGREPGQEAVGRVAARGAENTRTRARAGRPAAGAPWCPELAGGPVPVAVRGQLAAPGSGRCRLRPGERPPQFVVISFDGAGVDSQGWFPIFRQAARRNRATLTFFLSGVYLLPEDRRHLYDPPRHPRGTSRIGFQRRSRIAAQAAQLGAAWREGHEIGSHFNGHFCGAGGVRTWTADDWRQELEQFYGMVERWRENASLTHLPDLPFRIRDTVIGGRTPCLEGDREQMFQAFSAYGWRYDASGIGWVAWPGKRAGLWQFPIPSVTIPGTRRRVLGMDYDFFTLHSGAKTRRPHMWSRWKRQTVSTYVAAVQESLAGDRAPVFIGNHFESWNGGIYMRALISLMDEVCTRDEVRCVSFEQLADWLDAQDPGTVERLRARAEG</sequence>
<protein>
    <recommendedName>
        <fullName evidence="4">Polysaccharide deacetylase</fullName>
    </recommendedName>
</protein>
<dbReference type="PANTHER" id="PTHR45985">
    <property type="match status" value="1"/>
</dbReference>
<accession>A0ABN3W2I5</accession>
<reference evidence="2 3" key="1">
    <citation type="journal article" date="2019" name="Int. J. Syst. Evol. Microbiol.">
        <title>The Global Catalogue of Microorganisms (GCM) 10K type strain sequencing project: providing services to taxonomists for standard genome sequencing and annotation.</title>
        <authorList>
            <consortium name="The Broad Institute Genomics Platform"/>
            <consortium name="The Broad Institute Genome Sequencing Center for Infectious Disease"/>
            <person name="Wu L."/>
            <person name="Ma J."/>
        </authorList>
    </citation>
    <scope>NUCLEOTIDE SEQUENCE [LARGE SCALE GENOMIC DNA]</scope>
    <source>
        <strain evidence="2 3">JCM 6242</strain>
    </source>
</reference>
<evidence type="ECO:0000256" key="1">
    <source>
        <dbReference type="SAM" id="MobiDB-lite"/>
    </source>
</evidence>
<evidence type="ECO:0000313" key="2">
    <source>
        <dbReference type="EMBL" id="GAA2885405.1"/>
    </source>
</evidence>
<evidence type="ECO:0000313" key="3">
    <source>
        <dbReference type="Proteomes" id="UP001500831"/>
    </source>
</evidence>
<evidence type="ECO:0008006" key="4">
    <source>
        <dbReference type="Google" id="ProtNLM"/>
    </source>
</evidence>
<organism evidence="2 3">
    <name type="scientific">Streptosporangium fragile</name>
    <dbReference type="NCBI Taxonomy" id="46186"/>
    <lineage>
        <taxon>Bacteria</taxon>
        <taxon>Bacillati</taxon>
        <taxon>Actinomycetota</taxon>
        <taxon>Actinomycetes</taxon>
        <taxon>Streptosporangiales</taxon>
        <taxon>Streptosporangiaceae</taxon>
        <taxon>Streptosporangium</taxon>
    </lineage>
</organism>
<comment type="caution">
    <text evidence="2">The sequence shown here is derived from an EMBL/GenBank/DDBJ whole genome shotgun (WGS) entry which is preliminary data.</text>
</comment>
<dbReference type="InterPro" id="IPR052740">
    <property type="entry name" value="CE4"/>
</dbReference>
<dbReference type="EMBL" id="BAAAVI010000038">
    <property type="protein sequence ID" value="GAA2885405.1"/>
    <property type="molecule type" value="Genomic_DNA"/>
</dbReference>
<name>A0ABN3W2I5_9ACTN</name>
<dbReference type="InterPro" id="IPR011330">
    <property type="entry name" value="Glyco_hydro/deAcase_b/a-brl"/>
</dbReference>
<feature type="region of interest" description="Disordered" evidence="1">
    <location>
        <begin position="27"/>
        <end position="70"/>
    </location>
</feature>
<proteinExistence type="predicted"/>
<dbReference type="PANTHER" id="PTHR45985:SF3">
    <property type="entry name" value="CHITIN DEACETYLASE-LIKE 4"/>
    <property type="match status" value="1"/>
</dbReference>
<dbReference type="Gene3D" id="3.20.20.370">
    <property type="entry name" value="Glycoside hydrolase/deacetylase"/>
    <property type="match status" value="1"/>
</dbReference>